<protein>
    <submittedName>
        <fullName evidence="6">DegT/DnrJ/EryC1/StrS family aminotransferase</fullName>
    </submittedName>
</protein>
<organism evidence="6 7">
    <name type="scientific">Cryomorpha ignava</name>
    <dbReference type="NCBI Taxonomy" id="101383"/>
    <lineage>
        <taxon>Bacteria</taxon>
        <taxon>Pseudomonadati</taxon>
        <taxon>Bacteroidota</taxon>
        <taxon>Flavobacteriia</taxon>
        <taxon>Flavobacteriales</taxon>
        <taxon>Cryomorphaceae</taxon>
        <taxon>Cryomorpha</taxon>
    </lineage>
</organism>
<dbReference type="SUPFAM" id="SSF53383">
    <property type="entry name" value="PLP-dependent transferases"/>
    <property type="match status" value="1"/>
</dbReference>
<evidence type="ECO:0000256" key="3">
    <source>
        <dbReference type="PIRSR" id="PIRSR000390-1"/>
    </source>
</evidence>
<comment type="similarity">
    <text evidence="2 5">Belongs to the DegT/DnrJ/EryC1 family.</text>
</comment>
<evidence type="ECO:0000256" key="5">
    <source>
        <dbReference type="RuleBase" id="RU004508"/>
    </source>
</evidence>
<keyword evidence="6" id="KW-0032">Aminotransferase</keyword>
<evidence type="ECO:0000256" key="1">
    <source>
        <dbReference type="ARBA" id="ARBA00022898"/>
    </source>
</evidence>
<accession>A0A7K3WT62</accession>
<gene>
    <name evidence="6" type="ORF">G3O08_11180</name>
</gene>
<dbReference type="PIRSF" id="PIRSF000390">
    <property type="entry name" value="PLP_StrS"/>
    <property type="match status" value="1"/>
</dbReference>
<proteinExistence type="inferred from homology"/>
<dbReference type="RefSeq" id="WP_163285458.1">
    <property type="nucleotide sequence ID" value="NZ_JAAGVY010000019.1"/>
</dbReference>
<dbReference type="Proteomes" id="UP000486602">
    <property type="component" value="Unassembled WGS sequence"/>
</dbReference>
<dbReference type="PANTHER" id="PTHR30244:SF9">
    <property type="entry name" value="PROTEIN RV3402C"/>
    <property type="match status" value="1"/>
</dbReference>
<dbReference type="InterPro" id="IPR000653">
    <property type="entry name" value="DegT/StrS_aminotransferase"/>
</dbReference>
<keyword evidence="7" id="KW-1185">Reference proteome</keyword>
<evidence type="ECO:0000256" key="4">
    <source>
        <dbReference type="PIRSR" id="PIRSR000390-2"/>
    </source>
</evidence>
<keyword evidence="6" id="KW-0808">Transferase</keyword>
<dbReference type="Pfam" id="PF01041">
    <property type="entry name" value="DegT_DnrJ_EryC1"/>
    <property type="match status" value="1"/>
</dbReference>
<dbReference type="GO" id="GO:0008483">
    <property type="term" value="F:transaminase activity"/>
    <property type="evidence" value="ECO:0007669"/>
    <property type="project" value="UniProtKB-KW"/>
</dbReference>
<feature type="modified residue" description="N6-(pyridoxal phosphate)lysine" evidence="4">
    <location>
        <position position="181"/>
    </location>
</feature>
<dbReference type="PANTHER" id="PTHR30244">
    <property type="entry name" value="TRANSAMINASE"/>
    <property type="match status" value="1"/>
</dbReference>
<dbReference type="GO" id="GO:0030170">
    <property type="term" value="F:pyridoxal phosphate binding"/>
    <property type="evidence" value="ECO:0007669"/>
    <property type="project" value="TreeGrafter"/>
</dbReference>
<keyword evidence="1 4" id="KW-0663">Pyridoxal phosphate</keyword>
<name>A0A7K3WT62_9FLAO</name>
<dbReference type="InterPro" id="IPR015424">
    <property type="entry name" value="PyrdxlP-dep_Trfase"/>
</dbReference>
<comment type="caution">
    <text evidence="6">The sequence shown here is derived from an EMBL/GenBank/DDBJ whole genome shotgun (WGS) entry which is preliminary data.</text>
</comment>
<reference evidence="6 7" key="1">
    <citation type="submission" date="2020-02" db="EMBL/GenBank/DDBJ databases">
        <title>Out from the shadows clarifying the taxonomy of the family Cryomorphaceae and related taxa by utilizing the GTDB taxonomic framework.</title>
        <authorList>
            <person name="Bowman J.P."/>
        </authorList>
    </citation>
    <scope>NUCLEOTIDE SEQUENCE [LARGE SCALE GENOMIC DNA]</scope>
    <source>
        <strain evidence="6 7">QSSC 1-22</strain>
    </source>
</reference>
<evidence type="ECO:0000313" key="7">
    <source>
        <dbReference type="Proteomes" id="UP000486602"/>
    </source>
</evidence>
<dbReference type="Gene3D" id="3.40.640.10">
    <property type="entry name" value="Type I PLP-dependent aspartate aminotransferase-like (Major domain)"/>
    <property type="match status" value="1"/>
</dbReference>
<feature type="active site" description="Proton acceptor" evidence="3">
    <location>
        <position position="181"/>
    </location>
</feature>
<dbReference type="CDD" id="cd00616">
    <property type="entry name" value="AHBA_syn"/>
    <property type="match status" value="1"/>
</dbReference>
<sequence>MIPATKPYLPEREKYDALLNGIWERNWITNHGPLVREFEKKLSDHLDLEHVSFVSSGTMALELMLKTLPENGEVITSPFSYVATANAISWQGHTPVFADILPGKLTIDPQKVREKITSDTRAILATHIYGNACEIEDLESIGKEFNIPVFYDGAHCFGSKYIGKSLLNYGDMAALSTHATKIFHTVNGGVVVSQNAAQKTKIDLMRNFGHNGLNNFEEIGINGKNSEFHAAMGLAILEDAEMLLEKRKKQSAYYFKNLIDSNFELIQIKNEGETNGSYFPLICRSKQKSEDLIALANEAGIELRRYFNPALNTLKFLNQSSCPVAEDISARIICLPLYHDLSQLEQDKILNEIKKFHG</sequence>
<dbReference type="AlphaFoldDB" id="A0A7K3WT62"/>
<dbReference type="EMBL" id="JAAGVY010000019">
    <property type="protein sequence ID" value="NEN24062.1"/>
    <property type="molecule type" value="Genomic_DNA"/>
</dbReference>
<dbReference type="GO" id="GO:0000271">
    <property type="term" value="P:polysaccharide biosynthetic process"/>
    <property type="evidence" value="ECO:0007669"/>
    <property type="project" value="TreeGrafter"/>
</dbReference>
<evidence type="ECO:0000256" key="2">
    <source>
        <dbReference type="ARBA" id="ARBA00037999"/>
    </source>
</evidence>
<evidence type="ECO:0000313" key="6">
    <source>
        <dbReference type="EMBL" id="NEN24062.1"/>
    </source>
</evidence>
<dbReference type="InterPro" id="IPR015421">
    <property type="entry name" value="PyrdxlP-dep_Trfase_major"/>
</dbReference>